<dbReference type="CDD" id="cd00254">
    <property type="entry name" value="LT-like"/>
    <property type="match status" value="1"/>
</dbReference>
<dbReference type="PANTHER" id="PTHR37423:SF2">
    <property type="entry name" value="MEMBRANE-BOUND LYTIC MUREIN TRANSGLYCOSYLASE C"/>
    <property type="match status" value="1"/>
</dbReference>
<dbReference type="SUPFAM" id="SSF53955">
    <property type="entry name" value="Lysozyme-like"/>
    <property type="match status" value="1"/>
</dbReference>
<reference evidence="3 4" key="1">
    <citation type="submission" date="2018-12" db="EMBL/GenBank/DDBJ databases">
        <title>Deinococcus radiophilus ATCC 27603 genome sequencing and assembly.</title>
        <authorList>
            <person name="Maclea K.S."/>
            <person name="Maynard C.R."/>
        </authorList>
    </citation>
    <scope>NUCLEOTIDE SEQUENCE [LARGE SCALE GENOMIC DNA]</scope>
    <source>
        <strain evidence="3 4">ATCC 27603</strain>
    </source>
</reference>
<evidence type="ECO:0000259" key="2">
    <source>
        <dbReference type="Pfam" id="PF01464"/>
    </source>
</evidence>
<accession>A0A3S0IKH9</accession>
<dbReference type="EMBL" id="RXPE01000018">
    <property type="protein sequence ID" value="RTR26095.1"/>
    <property type="molecule type" value="Genomic_DNA"/>
</dbReference>
<feature type="signal peptide" evidence="1">
    <location>
        <begin position="1"/>
        <end position="23"/>
    </location>
</feature>
<proteinExistence type="predicted"/>
<organism evidence="3 4">
    <name type="scientific">Deinococcus radiophilus</name>
    <dbReference type="NCBI Taxonomy" id="32062"/>
    <lineage>
        <taxon>Bacteria</taxon>
        <taxon>Thermotogati</taxon>
        <taxon>Deinococcota</taxon>
        <taxon>Deinococci</taxon>
        <taxon>Deinococcales</taxon>
        <taxon>Deinococcaceae</taxon>
        <taxon>Deinococcus</taxon>
    </lineage>
</organism>
<dbReference type="RefSeq" id="WP_126352368.1">
    <property type="nucleotide sequence ID" value="NZ_CP086381.1"/>
</dbReference>
<dbReference type="Proteomes" id="UP000277766">
    <property type="component" value="Unassembled WGS sequence"/>
</dbReference>
<feature type="domain" description="Transglycosylase SLT" evidence="2">
    <location>
        <begin position="70"/>
        <end position="159"/>
    </location>
</feature>
<keyword evidence="4" id="KW-1185">Reference proteome</keyword>
<evidence type="ECO:0000313" key="3">
    <source>
        <dbReference type="EMBL" id="RTR26095.1"/>
    </source>
</evidence>
<dbReference type="Gene3D" id="1.10.530.10">
    <property type="match status" value="1"/>
</dbReference>
<comment type="caution">
    <text evidence="3">The sequence shown here is derived from an EMBL/GenBank/DDBJ whole genome shotgun (WGS) entry which is preliminary data.</text>
</comment>
<dbReference type="InterPro" id="IPR008258">
    <property type="entry name" value="Transglycosylase_SLT_dom_1"/>
</dbReference>
<dbReference type="AlphaFoldDB" id="A0A3S0IKH9"/>
<gene>
    <name evidence="3" type="ORF">EJ104_08855</name>
</gene>
<evidence type="ECO:0000313" key="4">
    <source>
        <dbReference type="Proteomes" id="UP000277766"/>
    </source>
</evidence>
<feature type="chain" id="PRO_5018666695" evidence="1">
    <location>
        <begin position="24"/>
        <end position="186"/>
    </location>
</feature>
<protein>
    <submittedName>
        <fullName evidence="3">Lytic transglycosylase domain-containing protein</fullName>
    </submittedName>
</protein>
<sequence>MFKRLATTVTALALLTGATQAQAAGPASPTQIAPVQRGWNSCAPHERGQLIYAGNQRRITVPQEYSNWLRQYARSEGIPETLLFSLVWHESGFCQNAVSHAGAIGLGQLMPGTARDLGVNPHVAQQNLFGTARYLRQQYQRFGRVELALAAYNAGPGRVAGCHCVPAIPETVNYVNNIVRMYRSFS</sequence>
<dbReference type="Pfam" id="PF01464">
    <property type="entry name" value="SLT"/>
    <property type="match status" value="1"/>
</dbReference>
<name>A0A3S0IKH9_9DEIO</name>
<keyword evidence="1" id="KW-0732">Signal</keyword>
<dbReference type="InterPro" id="IPR023346">
    <property type="entry name" value="Lysozyme-like_dom_sf"/>
</dbReference>
<evidence type="ECO:0000256" key="1">
    <source>
        <dbReference type="SAM" id="SignalP"/>
    </source>
</evidence>
<dbReference type="OrthoDB" id="71679at2"/>
<dbReference type="PANTHER" id="PTHR37423">
    <property type="entry name" value="SOLUBLE LYTIC MUREIN TRANSGLYCOSYLASE-RELATED"/>
    <property type="match status" value="1"/>
</dbReference>